<proteinExistence type="predicted"/>
<protein>
    <submittedName>
        <fullName evidence="1">Uncharacterized protein</fullName>
    </submittedName>
</protein>
<dbReference type="EMBL" id="BGPR01019346">
    <property type="protein sequence ID" value="GBN81661.1"/>
    <property type="molecule type" value="Genomic_DNA"/>
</dbReference>
<keyword evidence="2" id="KW-1185">Reference proteome</keyword>
<comment type="caution">
    <text evidence="1">The sequence shown here is derived from an EMBL/GenBank/DDBJ whole genome shotgun (WGS) entry which is preliminary data.</text>
</comment>
<dbReference type="Proteomes" id="UP000499080">
    <property type="component" value="Unassembled WGS sequence"/>
</dbReference>
<evidence type="ECO:0000313" key="1">
    <source>
        <dbReference type="EMBL" id="GBN81661.1"/>
    </source>
</evidence>
<accession>A0A4Y2S101</accession>
<sequence length="114" mass="12762">MLLVISNIFNIRKGRKLLSKKIWGEADGNKLLYQYEFPHGIPASNTVSLGSTPIFNAYIVKRNIVRNKSLPSEPFDVKKGLMQTRLKLFSVPDLMKVAASFGVKTEILPSTVLL</sequence>
<reference evidence="1 2" key="1">
    <citation type="journal article" date="2019" name="Sci. Rep.">
        <title>Orb-weaving spider Araneus ventricosus genome elucidates the spidroin gene catalogue.</title>
        <authorList>
            <person name="Kono N."/>
            <person name="Nakamura H."/>
            <person name="Ohtoshi R."/>
            <person name="Moran D.A.P."/>
            <person name="Shinohara A."/>
            <person name="Yoshida Y."/>
            <person name="Fujiwara M."/>
            <person name="Mori M."/>
            <person name="Tomita M."/>
            <person name="Arakawa K."/>
        </authorList>
    </citation>
    <scope>NUCLEOTIDE SEQUENCE [LARGE SCALE GENOMIC DNA]</scope>
</reference>
<name>A0A4Y2S101_ARAVE</name>
<organism evidence="1 2">
    <name type="scientific">Araneus ventricosus</name>
    <name type="common">Orbweaver spider</name>
    <name type="synonym">Epeira ventricosa</name>
    <dbReference type="NCBI Taxonomy" id="182803"/>
    <lineage>
        <taxon>Eukaryota</taxon>
        <taxon>Metazoa</taxon>
        <taxon>Ecdysozoa</taxon>
        <taxon>Arthropoda</taxon>
        <taxon>Chelicerata</taxon>
        <taxon>Arachnida</taxon>
        <taxon>Araneae</taxon>
        <taxon>Araneomorphae</taxon>
        <taxon>Entelegynae</taxon>
        <taxon>Araneoidea</taxon>
        <taxon>Araneidae</taxon>
        <taxon>Araneus</taxon>
    </lineage>
</organism>
<dbReference type="AlphaFoldDB" id="A0A4Y2S101"/>
<evidence type="ECO:0000313" key="2">
    <source>
        <dbReference type="Proteomes" id="UP000499080"/>
    </source>
</evidence>
<gene>
    <name evidence="1" type="ORF">AVEN_217039_1</name>
</gene>